<organism evidence="1 2">
    <name type="scientific">Blautia obeum</name>
    <dbReference type="NCBI Taxonomy" id="40520"/>
    <lineage>
        <taxon>Bacteria</taxon>
        <taxon>Bacillati</taxon>
        <taxon>Bacillota</taxon>
        <taxon>Clostridia</taxon>
        <taxon>Lachnospirales</taxon>
        <taxon>Lachnospiraceae</taxon>
        <taxon>Blautia</taxon>
    </lineage>
</organism>
<sequence>MGFETGKYGAYVTIPATFSQSVESLNGTPQASQIEYVINKSFSGKSQYELLYNVVSYAETLNDSLSYMYLNNILNEFHNAQDGASNVMSNDLRDKDAIDRIAASDLVALIEMPEIVREENKIEAPDFVSYTEKKFRIS</sequence>
<reference evidence="1 2" key="1">
    <citation type="submission" date="2018-08" db="EMBL/GenBank/DDBJ databases">
        <title>A genome reference for cultivated species of the human gut microbiota.</title>
        <authorList>
            <person name="Zou Y."/>
            <person name="Xue W."/>
            <person name="Luo G."/>
        </authorList>
    </citation>
    <scope>NUCLEOTIDE SEQUENCE [LARGE SCALE GENOMIC DNA]</scope>
    <source>
        <strain evidence="1 2">AM27-32LB</strain>
    </source>
</reference>
<dbReference type="EMBL" id="QSKO01000001">
    <property type="protein sequence ID" value="RHE78573.1"/>
    <property type="molecule type" value="Genomic_DNA"/>
</dbReference>
<evidence type="ECO:0000313" key="2">
    <source>
        <dbReference type="Proteomes" id="UP000283928"/>
    </source>
</evidence>
<comment type="caution">
    <text evidence="1">The sequence shown here is derived from an EMBL/GenBank/DDBJ whole genome shotgun (WGS) entry which is preliminary data.</text>
</comment>
<proteinExistence type="predicted"/>
<dbReference type="AlphaFoldDB" id="A0A414KND3"/>
<gene>
    <name evidence="1" type="ORF">DW723_01020</name>
</gene>
<dbReference type="Proteomes" id="UP000283928">
    <property type="component" value="Unassembled WGS sequence"/>
</dbReference>
<protein>
    <submittedName>
        <fullName evidence="1">Uncharacterized protein</fullName>
    </submittedName>
</protein>
<evidence type="ECO:0000313" key="1">
    <source>
        <dbReference type="EMBL" id="RHE78573.1"/>
    </source>
</evidence>
<name>A0A414KND3_9FIRM</name>
<accession>A0A414KND3</accession>